<name>A0ABN1YAI2_9PSEU</name>
<keyword evidence="3" id="KW-1185">Reference proteome</keyword>
<organism evidence="2 3">
    <name type="scientific">Pseudonocardia kongjuensis</name>
    <dbReference type="NCBI Taxonomy" id="102227"/>
    <lineage>
        <taxon>Bacteria</taxon>
        <taxon>Bacillati</taxon>
        <taxon>Actinomycetota</taxon>
        <taxon>Actinomycetes</taxon>
        <taxon>Pseudonocardiales</taxon>
        <taxon>Pseudonocardiaceae</taxon>
        <taxon>Pseudonocardia</taxon>
    </lineage>
</organism>
<accession>A0ABN1YAI2</accession>
<dbReference type="RefSeq" id="WP_344028610.1">
    <property type="nucleotide sequence ID" value="NZ_BAAAJK010000052.1"/>
</dbReference>
<reference evidence="2 3" key="1">
    <citation type="journal article" date="2019" name="Int. J. Syst. Evol. Microbiol.">
        <title>The Global Catalogue of Microorganisms (GCM) 10K type strain sequencing project: providing services to taxonomists for standard genome sequencing and annotation.</title>
        <authorList>
            <consortium name="The Broad Institute Genomics Platform"/>
            <consortium name="The Broad Institute Genome Sequencing Center for Infectious Disease"/>
            <person name="Wu L."/>
            <person name="Ma J."/>
        </authorList>
    </citation>
    <scope>NUCLEOTIDE SEQUENCE [LARGE SCALE GENOMIC DNA]</scope>
    <source>
        <strain evidence="2 3">JCM 11896</strain>
    </source>
</reference>
<dbReference type="EMBL" id="BAAAJK010000052">
    <property type="protein sequence ID" value="GAA1400803.1"/>
    <property type="molecule type" value="Genomic_DNA"/>
</dbReference>
<evidence type="ECO:0000313" key="2">
    <source>
        <dbReference type="EMBL" id="GAA1400803.1"/>
    </source>
</evidence>
<protein>
    <submittedName>
        <fullName evidence="2">Uncharacterized protein</fullName>
    </submittedName>
</protein>
<evidence type="ECO:0000256" key="1">
    <source>
        <dbReference type="SAM" id="MobiDB-lite"/>
    </source>
</evidence>
<proteinExistence type="predicted"/>
<comment type="caution">
    <text evidence="2">The sequence shown here is derived from an EMBL/GenBank/DDBJ whole genome shotgun (WGS) entry which is preliminary data.</text>
</comment>
<dbReference type="Proteomes" id="UP001501414">
    <property type="component" value="Unassembled WGS sequence"/>
</dbReference>
<gene>
    <name evidence="2" type="ORF">GCM10009613_58160</name>
</gene>
<evidence type="ECO:0000313" key="3">
    <source>
        <dbReference type="Proteomes" id="UP001501414"/>
    </source>
</evidence>
<feature type="compositionally biased region" description="Basic and acidic residues" evidence="1">
    <location>
        <begin position="57"/>
        <end position="69"/>
    </location>
</feature>
<sequence>MDGQFDGTPAVHPGLIPAARRSVETLPSGRGVADAGRGRVLARYARLMRSGRPEVCRPGRREIEERERTGVGTAPGSDGKVIYPDRDAAECAARELEALGGRPQRAYLCRRSRRGHFHLTTDLVAERRRGPAELIPRPRRGD</sequence>
<feature type="region of interest" description="Disordered" evidence="1">
    <location>
        <begin position="57"/>
        <end position="82"/>
    </location>
</feature>